<reference evidence="2" key="1">
    <citation type="journal article" date="2023" name="Genome Biol. Evol.">
        <title>First Whole Genome Sequence and Flow Cytometry Genome Size Data for the Lichen-Forming Fungus Ramalina farinacea (Ascomycota).</title>
        <authorList>
            <person name="Llewellyn T."/>
            <person name="Mian S."/>
            <person name="Hill R."/>
            <person name="Leitch I.J."/>
            <person name="Gaya E."/>
        </authorList>
    </citation>
    <scope>NUCLEOTIDE SEQUENCE</scope>
    <source>
        <strain evidence="2">LIQ254RAFAR</strain>
    </source>
</reference>
<dbReference type="Proteomes" id="UP001161017">
    <property type="component" value="Unassembled WGS sequence"/>
</dbReference>
<sequence length="216" mass="24140">MWENVHPVALATTVVIIVLVILCAPALLVRLVCNLGSICLSLIQSALSVAASGLSTLTSHPTTTRITAFVCGQASNLTPQILSPHAWATQVVHAVRRFFGATERARATFTPIPPRLNLQFPPAIERHPSIASSALNSALLLVPRHRQCNWPVARGRCLRKSKLPGYADDWYCFQHKKKRQTLEKKRQEFNIVAEEMTEWWKRELSEAGEEIGTRQE</sequence>
<proteinExistence type="predicted"/>
<protein>
    <submittedName>
        <fullName evidence="2">Uncharacterized protein</fullName>
    </submittedName>
</protein>
<comment type="caution">
    <text evidence="2">The sequence shown here is derived from an EMBL/GenBank/DDBJ whole genome shotgun (WGS) entry which is preliminary data.</text>
</comment>
<evidence type="ECO:0000313" key="2">
    <source>
        <dbReference type="EMBL" id="MDI1493441.1"/>
    </source>
</evidence>
<keyword evidence="1" id="KW-0812">Transmembrane</keyword>
<keyword evidence="1" id="KW-1133">Transmembrane helix</keyword>
<organism evidence="2 3">
    <name type="scientific">Ramalina farinacea</name>
    <dbReference type="NCBI Taxonomy" id="258253"/>
    <lineage>
        <taxon>Eukaryota</taxon>
        <taxon>Fungi</taxon>
        <taxon>Dikarya</taxon>
        <taxon>Ascomycota</taxon>
        <taxon>Pezizomycotina</taxon>
        <taxon>Lecanoromycetes</taxon>
        <taxon>OSLEUM clade</taxon>
        <taxon>Lecanoromycetidae</taxon>
        <taxon>Lecanorales</taxon>
        <taxon>Lecanorineae</taxon>
        <taxon>Ramalinaceae</taxon>
        <taxon>Ramalina</taxon>
    </lineage>
</organism>
<feature type="transmembrane region" description="Helical" evidence="1">
    <location>
        <begin position="6"/>
        <end position="28"/>
    </location>
</feature>
<evidence type="ECO:0000256" key="1">
    <source>
        <dbReference type="SAM" id="Phobius"/>
    </source>
</evidence>
<gene>
    <name evidence="2" type="ORF">OHK93_005230</name>
</gene>
<accession>A0AA43TVT9</accession>
<keyword evidence="3" id="KW-1185">Reference proteome</keyword>
<name>A0AA43TVT9_9LECA</name>
<dbReference type="EMBL" id="JAPUFD010000026">
    <property type="protein sequence ID" value="MDI1493441.1"/>
    <property type="molecule type" value="Genomic_DNA"/>
</dbReference>
<dbReference type="AlphaFoldDB" id="A0AA43TVT9"/>
<evidence type="ECO:0000313" key="3">
    <source>
        <dbReference type="Proteomes" id="UP001161017"/>
    </source>
</evidence>
<keyword evidence="1" id="KW-0472">Membrane</keyword>